<evidence type="ECO:0000256" key="3">
    <source>
        <dbReference type="ARBA" id="ARBA00022801"/>
    </source>
</evidence>
<dbReference type="Proteomes" id="UP000263377">
    <property type="component" value="Unassembled WGS sequence"/>
</dbReference>
<dbReference type="InterPro" id="IPR015797">
    <property type="entry name" value="NUDIX_hydrolase-like_dom_sf"/>
</dbReference>
<comment type="similarity">
    <text evidence="2 4">Belongs to the Nudix hydrolase family.</text>
</comment>
<dbReference type="PANTHER" id="PTHR43046">
    <property type="entry name" value="GDP-MANNOSE MANNOSYL HYDROLASE"/>
    <property type="match status" value="1"/>
</dbReference>
<dbReference type="SUPFAM" id="SSF55811">
    <property type="entry name" value="Nudix"/>
    <property type="match status" value="1"/>
</dbReference>
<organism evidence="6 7">
    <name type="scientific">Kitasatospora xanthocidica</name>
    <dbReference type="NCBI Taxonomy" id="83382"/>
    <lineage>
        <taxon>Bacteria</taxon>
        <taxon>Bacillati</taxon>
        <taxon>Actinomycetota</taxon>
        <taxon>Actinomycetes</taxon>
        <taxon>Kitasatosporales</taxon>
        <taxon>Streptomycetaceae</taxon>
        <taxon>Kitasatospora</taxon>
    </lineage>
</organism>
<name>A0A372ZMX0_9ACTN</name>
<dbReference type="Pfam" id="PF00293">
    <property type="entry name" value="NUDIX"/>
    <property type="match status" value="1"/>
</dbReference>
<comment type="caution">
    <text evidence="6">The sequence shown here is derived from an EMBL/GenBank/DDBJ whole genome shotgun (WGS) entry which is preliminary data.</text>
</comment>
<dbReference type="PROSITE" id="PS51462">
    <property type="entry name" value="NUDIX"/>
    <property type="match status" value="1"/>
</dbReference>
<dbReference type="PANTHER" id="PTHR43046:SF2">
    <property type="entry name" value="8-OXO-DGTP DIPHOSPHATASE-RELATED"/>
    <property type="match status" value="1"/>
</dbReference>
<proteinExistence type="inferred from homology"/>
<dbReference type="PROSITE" id="PS00893">
    <property type="entry name" value="NUDIX_BOX"/>
    <property type="match status" value="1"/>
</dbReference>
<evidence type="ECO:0000313" key="7">
    <source>
        <dbReference type="Proteomes" id="UP000263377"/>
    </source>
</evidence>
<dbReference type="PRINTS" id="PR00502">
    <property type="entry name" value="NUDIXFAMILY"/>
</dbReference>
<evidence type="ECO:0000256" key="1">
    <source>
        <dbReference type="ARBA" id="ARBA00001946"/>
    </source>
</evidence>
<dbReference type="GO" id="GO:0016787">
    <property type="term" value="F:hydrolase activity"/>
    <property type="evidence" value="ECO:0007669"/>
    <property type="project" value="UniProtKB-KW"/>
</dbReference>
<evidence type="ECO:0000313" key="6">
    <source>
        <dbReference type="EMBL" id="RGD57071.1"/>
    </source>
</evidence>
<reference evidence="6 7" key="1">
    <citation type="submission" date="2018-08" db="EMBL/GenBank/DDBJ databases">
        <title>Diversity &amp; Physiological Properties of Lignin-Decomposing Actinobacteria from Soil.</title>
        <authorList>
            <person name="Roh S.G."/>
            <person name="Kim S.B."/>
        </authorList>
    </citation>
    <scope>NUCLEOTIDE SEQUENCE [LARGE SCALE GENOMIC DNA]</scope>
    <source>
        <strain evidence="6 7">MMS17-GH009</strain>
    </source>
</reference>
<evidence type="ECO:0000259" key="5">
    <source>
        <dbReference type="PROSITE" id="PS51462"/>
    </source>
</evidence>
<dbReference type="InterPro" id="IPR020084">
    <property type="entry name" value="NUDIX_hydrolase_CS"/>
</dbReference>
<keyword evidence="3 4" id="KW-0378">Hydrolase</keyword>
<dbReference type="AlphaFoldDB" id="A0A372ZMX0"/>
<dbReference type="EMBL" id="QVIG01000001">
    <property type="protein sequence ID" value="RGD57071.1"/>
    <property type="molecule type" value="Genomic_DNA"/>
</dbReference>
<comment type="cofactor">
    <cofactor evidence="1">
        <name>Mg(2+)</name>
        <dbReference type="ChEBI" id="CHEBI:18420"/>
    </cofactor>
</comment>
<dbReference type="Gene3D" id="3.90.79.10">
    <property type="entry name" value="Nucleoside Triphosphate Pyrophosphohydrolase"/>
    <property type="match status" value="1"/>
</dbReference>
<dbReference type="InterPro" id="IPR020476">
    <property type="entry name" value="Nudix_hydrolase"/>
</dbReference>
<evidence type="ECO:0000256" key="2">
    <source>
        <dbReference type="ARBA" id="ARBA00005582"/>
    </source>
</evidence>
<accession>A0A372ZMX0</accession>
<feature type="domain" description="Nudix hydrolase" evidence="5">
    <location>
        <begin position="35"/>
        <end position="169"/>
    </location>
</feature>
<gene>
    <name evidence="6" type="ORF">DR950_04040</name>
</gene>
<sequence length="193" mass="21102">MTPCRWLGQGRHWHGCSSSPDHRPLTHPGGSTVESLLQAVAVIAHDRDRNLVVTLHYAANSWITASAWTIPGGKVEVGERLDEAAARELREETGLLVEPADLRLVHTVQVRTGWDGEHPFLLSVFLATAWRGELTNTEPDKHLDAVWSPADGLPLPMFPTAHAALTHHLSGGRGFSTYGWDDEGFDPRALIGA</sequence>
<evidence type="ECO:0000256" key="4">
    <source>
        <dbReference type="RuleBase" id="RU003476"/>
    </source>
</evidence>
<keyword evidence="7" id="KW-1185">Reference proteome</keyword>
<protein>
    <submittedName>
        <fullName evidence="6">NUDIX domain-containing protein</fullName>
    </submittedName>
</protein>
<dbReference type="InterPro" id="IPR000086">
    <property type="entry name" value="NUDIX_hydrolase_dom"/>
</dbReference>